<evidence type="ECO:0000259" key="1">
    <source>
        <dbReference type="SMART" id="SM00960"/>
    </source>
</evidence>
<name>A0A371JYK7_9GAMM</name>
<reference evidence="2 3" key="1">
    <citation type="submission" date="2018-08" db="EMBL/GenBank/DDBJ databases">
        <title>Lysobacter sp. zong2l5, whole genome shotgun sequence.</title>
        <authorList>
            <person name="Zhang X."/>
            <person name="Feng G."/>
            <person name="Zhu H."/>
        </authorList>
    </citation>
    <scope>NUCLEOTIDE SEQUENCE [LARGE SCALE GENOMIC DNA]</scope>
    <source>
        <strain evidence="3">zong2l5</strain>
    </source>
</reference>
<proteinExistence type="predicted"/>
<dbReference type="RefSeq" id="WP_115861011.1">
    <property type="nucleotide sequence ID" value="NZ_QTSU01000003.1"/>
</dbReference>
<keyword evidence="3" id="KW-1185">Reference proteome</keyword>
<dbReference type="OrthoDB" id="8858922at2"/>
<protein>
    <recommendedName>
        <fullName evidence="1">Roadblock/LAMTOR2 domain-containing protein</fullName>
    </recommendedName>
</protein>
<dbReference type="AlphaFoldDB" id="A0A371JYK7"/>
<gene>
    <name evidence="2" type="ORF">DX914_17215</name>
</gene>
<evidence type="ECO:0000313" key="2">
    <source>
        <dbReference type="EMBL" id="RDZ26714.1"/>
    </source>
</evidence>
<organism evidence="2 3">
    <name type="scientific">Lysobacter silvisoli</name>
    <dbReference type="NCBI Taxonomy" id="2293254"/>
    <lineage>
        <taxon>Bacteria</taxon>
        <taxon>Pseudomonadati</taxon>
        <taxon>Pseudomonadota</taxon>
        <taxon>Gammaproteobacteria</taxon>
        <taxon>Lysobacterales</taxon>
        <taxon>Lysobacteraceae</taxon>
        <taxon>Lysobacter</taxon>
    </lineage>
</organism>
<dbReference type="SMART" id="SM00960">
    <property type="entry name" value="Robl_LC7"/>
    <property type="match status" value="1"/>
</dbReference>
<evidence type="ECO:0000313" key="3">
    <source>
        <dbReference type="Proteomes" id="UP000264492"/>
    </source>
</evidence>
<sequence length="129" mass="13253">MSAHDLHSPCRDVLEALVTQTLGVDSAAVVTGDGFEVAAVLREGVAGERLAAMVSSLLALSEAVALELGMNGCRNVIVETEAGAVVTLRIPASGRELLMSVLCSDAASLGSVLYAARDTARTLGQRLTT</sequence>
<dbReference type="SUPFAM" id="SSF103196">
    <property type="entry name" value="Roadblock/LC7 domain"/>
    <property type="match status" value="1"/>
</dbReference>
<dbReference type="Proteomes" id="UP000264492">
    <property type="component" value="Unassembled WGS sequence"/>
</dbReference>
<accession>A0A371JYK7</accession>
<dbReference type="Gene3D" id="3.30.450.30">
    <property type="entry name" value="Dynein light chain 2a, cytoplasmic"/>
    <property type="match status" value="1"/>
</dbReference>
<comment type="caution">
    <text evidence="2">The sequence shown here is derived from an EMBL/GenBank/DDBJ whole genome shotgun (WGS) entry which is preliminary data.</text>
</comment>
<dbReference type="EMBL" id="QTSU01000003">
    <property type="protein sequence ID" value="RDZ26714.1"/>
    <property type="molecule type" value="Genomic_DNA"/>
</dbReference>
<dbReference type="Pfam" id="PF03259">
    <property type="entry name" value="Robl_LC7"/>
    <property type="match status" value="1"/>
</dbReference>
<feature type="domain" description="Roadblock/LAMTOR2" evidence="1">
    <location>
        <begin position="11"/>
        <end position="103"/>
    </location>
</feature>
<dbReference type="InterPro" id="IPR004942">
    <property type="entry name" value="Roadblock/LAMTOR2_dom"/>
</dbReference>